<evidence type="ECO:0000256" key="2">
    <source>
        <dbReference type="ARBA" id="ARBA00022840"/>
    </source>
</evidence>
<protein>
    <recommendedName>
        <fullName evidence="4">ABC-transporter extension domain-containing protein</fullName>
    </recommendedName>
</protein>
<dbReference type="InterPro" id="IPR032781">
    <property type="entry name" value="ABC_tran_Xtn"/>
</dbReference>
<dbReference type="Gene3D" id="3.40.50.300">
    <property type="entry name" value="P-loop containing nucleotide triphosphate hydrolases"/>
    <property type="match status" value="2"/>
</dbReference>
<feature type="region of interest" description="Disordered" evidence="3">
    <location>
        <begin position="120"/>
        <end position="154"/>
    </location>
</feature>
<keyword evidence="6" id="KW-1185">Reference proteome</keyword>
<evidence type="ECO:0000256" key="1">
    <source>
        <dbReference type="ARBA" id="ARBA00022741"/>
    </source>
</evidence>
<dbReference type="GO" id="GO:0005524">
    <property type="term" value="F:ATP binding"/>
    <property type="evidence" value="ECO:0007669"/>
    <property type="project" value="UniProtKB-KW"/>
</dbReference>
<feature type="region of interest" description="Disordered" evidence="3">
    <location>
        <begin position="1"/>
        <end position="31"/>
    </location>
</feature>
<dbReference type="PANTHER" id="PTHR42855">
    <property type="entry name" value="ABC TRANSPORTER ATP-BINDING SUBUNIT"/>
    <property type="match status" value="1"/>
</dbReference>
<comment type="caution">
    <text evidence="5">The sequence shown here is derived from an EMBL/GenBank/DDBJ whole genome shotgun (WGS) entry which is preliminary data.</text>
</comment>
<dbReference type="InterPro" id="IPR027417">
    <property type="entry name" value="P-loop_NTPase"/>
</dbReference>
<proteinExistence type="predicted"/>
<dbReference type="Pfam" id="PF12848">
    <property type="entry name" value="ABC_tran_Xtn"/>
    <property type="match status" value="1"/>
</dbReference>
<organism evidence="5 6">
    <name type="scientific">Mycena citricolor</name>
    <dbReference type="NCBI Taxonomy" id="2018698"/>
    <lineage>
        <taxon>Eukaryota</taxon>
        <taxon>Fungi</taxon>
        <taxon>Dikarya</taxon>
        <taxon>Basidiomycota</taxon>
        <taxon>Agaricomycotina</taxon>
        <taxon>Agaricomycetes</taxon>
        <taxon>Agaricomycetidae</taxon>
        <taxon>Agaricales</taxon>
        <taxon>Marasmiineae</taxon>
        <taxon>Mycenaceae</taxon>
        <taxon>Mycena</taxon>
    </lineage>
</organism>
<accession>A0AAD2HAV8</accession>
<evidence type="ECO:0000256" key="3">
    <source>
        <dbReference type="SAM" id="MobiDB-lite"/>
    </source>
</evidence>
<dbReference type="InterPro" id="IPR051309">
    <property type="entry name" value="ABCF_ATPase"/>
</dbReference>
<feature type="region of interest" description="Disordered" evidence="3">
    <location>
        <begin position="192"/>
        <end position="232"/>
    </location>
</feature>
<feature type="compositionally biased region" description="Basic and acidic residues" evidence="3">
    <location>
        <begin position="129"/>
        <end position="138"/>
    </location>
</feature>
<feature type="compositionally biased region" description="Polar residues" evidence="3">
    <location>
        <begin position="198"/>
        <end position="212"/>
    </location>
</feature>
<sequence length="327" mass="37216">MADAHRTGEAAASPAVGIPARRTHESPRHREHRMARNYLKEYNGAVVLISHDRAFLDNVTTRTIEISLGKVYDYRVPYSRYVELRRERREQQMAAYVNQQKMTQHRRLIERFRYKADQIEPGAVAHQATRKDRTDRSGRGRPQPAEHQVSAAPRSGQIVVEAKDAGKSFGEKHALFGATFTIERGQKIALVGSPHGEGNTTFARMRSGNWSRPKQRPHRTQRPHRLLRTKSGRPDNGDFTVFDTLDRVAVATFGRDLRDILGAFLFRGEEHRQEGARTVRRRTGAVGYGPADARTIHLLVLRRADQPTWICVRRTSSKTPSENTTAR</sequence>
<dbReference type="Proteomes" id="UP001295794">
    <property type="component" value="Unassembled WGS sequence"/>
</dbReference>
<keyword evidence="2" id="KW-0067">ATP-binding</keyword>
<evidence type="ECO:0000259" key="4">
    <source>
        <dbReference type="Pfam" id="PF12848"/>
    </source>
</evidence>
<keyword evidence="1" id="KW-0547">Nucleotide-binding</keyword>
<dbReference type="EMBL" id="CAVNYO010000274">
    <property type="protein sequence ID" value="CAK5273284.1"/>
    <property type="molecule type" value="Genomic_DNA"/>
</dbReference>
<evidence type="ECO:0000313" key="5">
    <source>
        <dbReference type="EMBL" id="CAK5273284.1"/>
    </source>
</evidence>
<feature type="compositionally biased region" description="Basic residues" evidence="3">
    <location>
        <begin position="213"/>
        <end position="231"/>
    </location>
</feature>
<reference evidence="5" key="1">
    <citation type="submission" date="2023-11" db="EMBL/GenBank/DDBJ databases">
        <authorList>
            <person name="De Vega J J."/>
            <person name="De Vega J J."/>
        </authorList>
    </citation>
    <scope>NUCLEOTIDE SEQUENCE</scope>
</reference>
<dbReference type="PANTHER" id="PTHR42855:SF2">
    <property type="entry name" value="DRUG RESISTANCE ABC TRANSPORTER,ATP-BINDING PROTEIN"/>
    <property type="match status" value="1"/>
</dbReference>
<name>A0AAD2HAV8_9AGAR</name>
<feature type="domain" description="ABC-transporter extension" evidence="4">
    <location>
        <begin position="64"/>
        <end position="118"/>
    </location>
</feature>
<dbReference type="AlphaFoldDB" id="A0AAD2HAV8"/>
<dbReference type="SUPFAM" id="SSF52540">
    <property type="entry name" value="P-loop containing nucleoside triphosphate hydrolases"/>
    <property type="match status" value="1"/>
</dbReference>
<evidence type="ECO:0000313" key="6">
    <source>
        <dbReference type="Proteomes" id="UP001295794"/>
    </source>
</evidence>
<gene>
    <name evidence="5" type="ORF">MYCIT1_LOCUS19631</name>
</gene>